<keyword evidence="3" id="KW-1185">Reference proteome</keyword>
<evidence type="ECO:0000313" key="2">
    <source>
        <dbReference type="EMBL" id="KAJ8880085.1"/>
    </source>
</evidence>
<dbReference type="EMBL" id="JARBHB010000007">
    <property type="protein sequence ID" value="KAJ8880085.1"/>
    <property type="molecule type" value="Genomic_DNA"/>
</dbReference>
<organism evidence="2 3">
    <name type="scientific">Dryococelus australis</name>
    <dbReference type="NCBI Taxonomy" id="614101"/>
    <lineage>
        <taxon>Eukaryota</taxon>
        <taxon>Metazoa</taxon>
        <taxon>Ecdysozoa</taxon>
        <taxon>Arthropoda</taxon>
        <taxon>Hexapoda</taxon>
        <taxon>Insecta</taxon>
        <taxon>Pterygota</taxon>
        <taxon>Neoptera</taxon>
        <taxon>Polyneoptera</taxon>
        <taxon>Phasmatodea</taxon>
        <taxon>Verophasmatodea</taxon>
        <taxon>Anareolatae</taxon>
        <taxon>Phasmatidae</taxon>
        <taxon>Eurycanthinae</taxon>
        <taxon>Dryococelus</taxon>
    </lineage>
</organism>
<reference evidence="2 3" key="1">
    <citation type="submission" date="2023-02" db="EMBL/GenBank/DDBJ databases">
        <title>LHISI_Scaffold_Assembly.</title>
        <authorList>
            <person name="Stuart O.P."/>
            <person name="Cleave R."/>
            <person name="Magrath M.J.L."/>
            <person name="Mikheyev A.S."/>
        </authorList>
    </citation>
    <scope>NUCLEOTIDE SEQUENCE [LARGE SCALE GENOMIC DNA]</scope>
    <source>
        <strain evidence="2">Daus_M_001</strain>
        <tissue evidence="2">Leg muscle</tissue>
    </source>
</reference>
<name>A0ABQ9H709_9NEOP</name>
<comment type="caution">
    <text evidence="2">The sequence shown here is derived from an EMBL/GenBank/DDBJ whole genome shotgun (WGS) entry which is preliminary data.</text>
</comment>
<gene>
    <name evidence="2" type="ORF">PR048_020708</name>
</gene>
<accession>A0ABQ9H709</accession>
<dbReference type="Proteomes" id="UP001159363">
    <property type="component" value="Chromosome 6"/>
</dbReference>
<protein>
    <submittedName>
        <fullName evidence="2">Uncharacterized protein</fullName>
    </submittedName>
</protein>
<evidence type="ECO:0000313" key="3">
    <source>
        <dbReference type="Proteomes" id="UP001159363"/>
    </source>
</evidence>
<feature type="region of interest" description="Disordered" evidence="1">
    <location>
        <begin position="307"/>
        <end position="339"/>
    </location>
</feature>
<sequence>MYMSIFTCISNQLWQTFVWRTDVSAVRRLSAAPSTANEENCLSWCARTPKRYLCTVILASHGVLVADKRTNTLQCVNKRSDTSCHLGLDRVDSYKFRNPAILPNEELGTACINVPLFGGFSRGSPVSSAPSFRRCSILNLVSTSSALKTPMFTAAQIYSTQFTLAKLLICPLKGTDRISVVKWEVGDNGIRNRSSELFMLCHSDPPAYQIVRHDDLADGTSSVEDGVAKETDGSVRCVGAGVAGEGAAGTAEDIVDVLGAAGRLHLAESPVRILVQWMPPSRHRWSWLLTCRLGAVVMSKSNGRRYMREPGTATARQSQVKPRDELSPLTSPYTPPPIH</sequence>
<evidence type="ECO:0000256" key="1">
    <source>
        <dbReference type="SAM" id="MobiDB-lite"/>
    </source>
</evidence>
<proteinExistence type="predicted"/>